<organism evidence="4 5">
    <name type="scientific">Enterococcus saccharolyticus subsp. saccharolyticus ATCC 43076</name>
    <dbReference type="NCBI Taxonomy" id="1139996"/>
    <lineage>
        <taxon>Bacteria</taxon>
        <taxon>Bacillati</taxon>
        <taxon>Bacillota</taxon>
        <taxon>Bacilli</taxon>
        <taxon>Lactobacillales</taxon>
        <taxon>Enterococcaceae</taxon>
        <taxon>Enterococcus</taxon>
    </lineage>
</organism>
<dbReference type="Pfam" id="PF00465">
    <property type="entry name" value="Fe-ADH"/>
    <property type="match status" value="1"/>
</dbReference>
<dbReference type="RefSeq" id="WP_016175526.1">
    <property type="nucleotide sequence ID" value="NZ_KE136389.1"/>
</dbReference>
<dbReference type="PATRIC" id="fig|1139996.3.peg.1726"/>
<keyword evidence="5" id="KW-1185">Reference proteome</keyword>
<dbReference type="GO" id="GO:0046872">
    <property type="term" value="F:metal ion binding"/>
    <property type="evidence" value="ECO:0007669"/>
    <property type="project" value="InterPro"/>
</dbReference>
<protein>
    <submittedName>
        <fullName evidence="4">Uncharacterized protein</fullName>
    </submittedName>
</protein>
<evidence type="ECO:0000259" key="3">
    <source>
        <dbReference type="Pfam" id="PF25137"/>
    </source>
</evidence>
<dbReference type="AlphaFoldDB" id="S0NJZ4"/>
<evidence type="ECO:0000313" key="5">
    <source>
        <dbReference type="Proteomes" id="UP000014136"/>
    </source>
</evidence>
<evidence type="ECO:0000313" key="4">
    <source>
        <dbReference type="EMBL" id="EOT28225.1"/>
    </source>
</evidence>
<dbReference type="OrthoDB" id="9815791at2"/>
<dbReference type="Pfam" id="PF25137">
    <property type="entry name" value="ADH_Fe_C"/>
    <property type="match status" value="1"/>
</dbReference>
<dbReference type="FunFam" id="3.40.50.1970:FF:000003">
    <property type="entry name" value="Alcohol dehydrogenase, iron-containing"/>
    <property type="match status" value="1"/>
</dbReference>
<sequence>MNFDYVQPVKIHFGKGRLQELPKVLTDFQGQGLLICSKRSIKNGLAARLFQENPQLIATFTDISENPDVTEAQECIRLIQEKEISFIVALGGGSVIDLAKVCGTLCFSEEEVAAYLGSGIALPTQRLPLIAIPTTSGTGTEVTAAAVLTNRELGKKSPIVSDNFYPDIALVDPELTLSVPKQVTANTGMDALCQAIEGYWSKGNQPICDALAIHAARLIFEHLVTTYHEPHNLEAREKMSEASLIAGLAFALPKTTSSHACSYPLTNIYGIPHGEACTLTIDYFAKVNASERLLDFAQKVGFESIDAMCEKIYDMKVAMNMRIDLKDFAISESQLADLVCLSHHPNLLNNPVEITDEILETMYRSFI</sequence>
<dbReference type="EMBL" id="AHYT01000008">
    <property type="protein sequence ID" value="EOT28225.1"/>
    <property type="molecule type" value="Genomic_DNA"/>
</dbReference>
<dbReference type="Gene3D" id="3.40.50.1970">
    <property type="match status" value="1"/>
</dbReference>
<reference evidence="4 5" key="1">
    <citation type="submission" date="2013-03" db="EMBL/GenBank/DDBJ databases">
        <title>The Genome Sequence of Enterococcus saccharolyticus ATCC_43076 (Illumina only assembly).</title>
        <authorList>
            <consortium name="The Broad Institute Genomics Platform"/>
            <consortium name="The Broad Institute Genome Sequencing Center for Infectious Disease"/>
            <person name="Earl A."/>
            <person name="Russ C."/>
            <person name="Gilmore M."/>
            <person name="Surin D."/>
            <person name="Walker B."/>
            <person name="Young S."/>
            <person name="Zeng Q."/>
            <person name="Gargeya S."/>
            <person name="Fitzgerald M."/>
            <person name="Haas B."/>
            <person name="Abouelleil A."/>
            <person name="Allen A.W."/>
            <person name="Alvarado L."/>
            <person name="Arachchi H.M."/>
            <person name="Berlin A.M."/>
            <person name="Chapman S.B."/>
            <person name="Gainer-Dewar J."/>
            <person name="Goldberg J."/>
            <person name="Griggs A."/>
            <person name="Gujja S."/>
            <person name="Hansen M."/>
            <person name="Howarth C."/>
            <person name="Imamovic A."/>
            <person name="Ireland A."/>
            <person name="Larimer J."/>
            <person name="McCowan C."/>
            <person name="Murphy C."/>
            <person name="Pearson M."/>
            <person name="Poon T.W."/>
            <person name="Priest M."/>
            <person name="Roberts A."/>
            <person name="Saif S."/>
            <person name="Shea T."/>
            <person name="Sisk P."/>
            <person name="Sykes S."/>
            <person name="Wortman J."/>
            <person name="Nusbaum C."/>
            <person name="Birren B."/>
        </authorList>
    </citation>
    <scope>NUCLEOTIDE SEQUENCE [LARGE SCALE GENOMIC DNA]</scope>
    <source>
        <strain evidence="4 5">ATCC 43076</strain>
    </source>
</reference>
<accession>S0NJZ4</accession>
<dbReference type="Gene3D" id="1.20.1090.10">
    <property type="entry name" value="Dehydroquinate synthase-like - alpha domain"/>
    <property type="match status" value="1"/>
</dbReference>
<comment type="caution">
    <text evidence="4">The sequence shown here is derived from an EMBL/GenBank/DDBJ whole genome shotgun (WGS) entry which is preliminary data.</text>
</comment>
<evidence type="ECO:0000256" key="1">
    <source>
        <dbReference type="ARBA" id="ARBA00023002"/>
    </source>
</evidence>
<name>S0NJZ4_9ENTE</name>
<feature type="domain" description="Fe-containing alcohol dehydrogenase-like C-terminal" evidence="3">
    <location>
        <begin position="184"/>
        <end position="365"/>
    </location>
</feature>
<dbReference type="InterPro" id="IPR056798">
    <property type="entry name" value="ADH_Fe_C"/>
</dbReference>
<dbReference type="PROSITE" id="PS00913">
    <property type="entry name" value="ADH_IRON_1"/>
    <property type="match status" value="1"/>
</dbReference>
<dbReference type="CDD" id="cd08196">
    <property type="entry name" value="Fe-ADH-like"/>
    <property type="match status" value="1"/>
</dbReference>
<dbReference type="InterPro" id="IPR018211">
    <property type="entry name" value="ADH_Fe_CS"/>
</dbReference>
<gene>
    <name evidence="4" type="ORF">OMQ_01739</name>
</gene>
<feature type="domain" description="Alcohol dehydrogenase iron-type/glycerol dehydrogenase GldA" evidence="2">
    <location>
        <begin position="8"/>
        <end position="173"/>
    </location>
</feature>
<dbReference type="InterPro" id="IPR039697">
    <property type="entry name" value="Alcohol_dehydrogenase_Fe"/>
</dbReference>
<dbReference type="GO" id="GO:0004022">
    <property type="term" value="F:alcohol dehydrogenase (NAD+) activity"/>
    <property type="evidence" value="ECO:0007669"/>
    <property type="project" value="UniProtKB-ARBA"/>
</dbReference>
<dbReference type="InterPro" id="IPR001670">
    <property type="entry name" value="ADH_Fe/GldA"/>
</dbReference>
<evidence type="ECO:0000259" key="2">
    <source>
        <dbReference type="Pfam" id="PF00465"/>
    </source>
</evidence>
<dbReference type="SUPFAM" id="SSF56796">
    <property type="entry name" value="Dehydroquinate synthase-like"/>
    <property type="match status" value="1"/>
</dbReference>
<dbReference type="PANTHER" id="PTHR11496:SF83">
    <property type="entry name" value="HYDROXYACID-OXOACID TRANSHYDROGENASE, MITOCHONDRIAL"/>
    <property type="match status" value="1"/>
</dbReference>
<dbReference type="HOGENOM" id="CLU_007207_0_0_9"/>
<dbReference type="Proteomes" id="UP000014136">
    <property type="component" value="Unassembled WGS sequence"/>
</dbReference>
<dbReference type="eggNOG" id="COG1454">
    <property type="taxonomic scope" value="Bacteria"/>
</dbReference>
<keyword evidence="1" id="KW-0560">Oxidoreductase</keyword>
<proteinExistence type="predicted"/>
<dbReference type="PANTHER" id="PTHR11496">
    <property type="entry name" value="ALCOHOL DEHYDROGENASE"/>
    <property type="match status" value="1"/>
</dbReference>
<dbReference type="STRING" id="41997.RV16_GL000660"/>